<keyword evidence="2 9" id="KW-0963">Cytoplasm</keyword>
<evidence type="ECO:0000256" key="8">
    <source>
        <dbReference type="ARBA" id="ARBA00047326"/>
    </source>
</evidence>
<accession>A0A7Y0Q5E1</accession>
<dbReference type="Pfam" id="PF04055">
    <property type="entry name" value="Radical_SAM"/>
    <property type="match status" value="1"/>
</dbReference>
<dbReference type="EC" id="2.8.1.8" evidence="9"/>
<dbReference type="InterPro" id="IPR058240">
    <property type="entry name" value="rSAM_sf"/>
</dbReference>
<dbReference type="FunFam" id="3.20.20.70:FF:000040">
    <property type="entry name" value="Lipoyl synthase"/>
    <property type="match status" value="1"/>
</dbReference>
<keyword evidence="12" id="KW-1185">Reference proteome</keyword>
<feature type="domain" description="Radical SAM core" evidence="10">
    <location>
        <begin position="50"/>
        <end position="267"/>
    </location>
</feature>
<evidence type="ECO:0000259" key="10">
    <source>
        <dbReference type="PROSITE" id="PS51918"/>
    </source>
</evidence>
<evidence type="ECO:0000313" key="11">
    <source>
        <dbReference type="EMBL" id="NMP24991.1"/>
    </source>
</evidence>
<dbReference type="SMART" id="SM00729">
    <property type="entry name" value="Elp3"/>
    <property type="match status" value="1"/>
</dbReference>
<dbReference type="GO" id="GO:0009249">
    <property type="term" value="P:protein lipoylation"/>
    <property type="evidence" value="ECO:0007669"/>
    <property type="project" value="UniProtKB-UniRule"/>
</dbReference>
<dbReference type="GO" id="GO:0046872">
    <property type="term" value="F:metal ion binding"/>
    <property type="evidence" value="ECO:0007669"/>
    <property type="project" value="UniProtKB-KW"/>
</dbReference>
<evidence type="ECO:0000256" key="5">
    <source>
        <dbReference type="ARBA" id="ARBA00022723"/>
    </source>
</evidence>
<feature type="binding site" evidence="9">
    <location>
        <position position="37"/>
    </location>
    <ligand>
        <name>[4Fe-4S] cluster</name>
        <dbReference type="ChEBI" id="CHEBI:49883"/>
        <label>1</label>
    </ligand>
</feature>
<proteinExistence type="inferred from homology"/>
<feature type="binding site" evidence="9">
    <location>
        <position position="48"/>
    </location>
    <ligand>
        <name>[4Fe-4S] cluster</name>
        <dbReference type="ChEBI" id="CHEBI:49883"/>
        <label>1</label>
    </ligand>
</feature>
<evidence type="ECO:0000256" key="7">
    <source>
        <dbReference type="ARBA" id="ARBA00023014"/>
    </source>
</evidence>
<dbReference type="GO" id="GO:0005737">
    <property type="term" value="C:cytoplasm"/>
    <property type="evidence" value="ECO:0007669"/>
    <property type="project" value="UniProtKB-SubCell"/>
</dbReference>
<dbReference type="GO" id="GO:0051539">
    <property type="term" value="F:4 iron, 4 sulfur cluster binding"/>
    <property type="evidence" value="ECO:0007669"/>
    <property type="project" value="UniProtKB-UniRule"/>
</dbReference>
<comment type="cofactor">
    <cofactor evidence="9">
        <name>[4Fe-4S] cluster</name>
        <dbReference type="ChEBI" id="CHEBI:49883"/>
    </cofactor>
    <text evidence="9">Binds 2 [4Fe-4S] clusters per subunit. One cluster is coordinated with 3 cysteines and an exchangeable S-adenosyl-L-methionine.</text>
</comment>
<dbReference type="AlphaFoldDB" id="A0A7Y0Q5E1"/>
<evidence type="ECO:0000313" key="12">
    <source>
        <dbReference type="Proteomes" id="UP000533476"/>
    </source>
</evidence>
<dbReference type="InterPro" id="IPR006638">
    <property type="entry name" value="Elp3/MiaA/NifB-like_rSAM"/>
</dbReference>
<dbReference type="NCBIfam" id="NF004019">
    <property type="entry name" value="PRK05481.1"/>
    <property type="match status" value="1"/>
</dbReference>
<dbReference type="PANTHER" id="PTHR10949:SF0">
    <property type="entry name" value="LIPOYL SYNTHASE, MITOCHONDRIAL"/>
    <property type="match status" value="1"/>
</dbReference>
<keyword evidence="1 9" id="KW-0004">4Fe-4S</keyword>
<feature type="binding site" evidence="9">
    <location>
        <position position="278"/>
    </location>
    <ligand>
        <name>[4Fe-4S] cluster</name>
        <dbReference type="ChEBI" id="CHEBI:49883"/>
        <label>1</label>
    </ligand>
</feature>
<reference evidence="11 12" key="1">
    <citation type="submission" date="2020-04" db="EMBL/GenBank/DDBJ databases">
        <authorList>
            <person name="Zhang R."/>
            <person name="Schippers A."/>
        </authorList>
    </citation>
    <scope>NUCLEOTIDE SEQUENCE [LARGE SCALE GENOMIC DNA]</scope>
    <source>
        <strain evidence="11 12">DSM 109850</strain>
    </source>
</reference>
<dbReference type="InterPro" id="IPR031691">
    <property type="entry name" value="LIAS_N"/>
</dbReference>
<dbReference type="RefSeq" id="WP_169103193.1">
    <property type="nucleotide sequence ID" value="NZ_JABBVZ010000192.1"/>
</dbReference>
<dbReference type="UniPathway" id="UPA00538">
    <property type="reaction ID" value="UER00593"/>
</dbReference>
<feature type="binding site" evidence="9">
    <location>
        <position position="64"/>
    </location>
    <ligand>
        <name>[4Fe-4S] cluster</name>
        <dbReference type="ChEBI" id="CHEBI:49883"/>
        <label>2</label>
        <note>4Fe-4S-S-AdoMet</note>
    </ligand>
</feature>
<dbReference type="GO" id="GO:0016992">
    <property type="term" value="F:lipoate synthase activity"/>
    <property type="evidence" value="ECO:0007669"/>
    <property type="project" value="UniProtKB-UniRule"/>
</dbReference>
<comment type="pathway">
    <text evidence="9">Protein modification; protein lipoylation via endogenous pathway; protein N(6)-(lipoyl)lysine from octanoyl-[acyl-carrier-protein]: step 2/2.</text>
</comment>
<feature type="binding site" evidence="9">
    <location>
        <position position="71"/>
    </location>
    <ligand>
        <name>[4Fe-4S] cluster</name>
        <dbReference type="ChEBI" id="CHEBI:49883"/>
        <label>2</label>
        <note>4Fe-4S-S-AdoMet</note>
    </ligand>
</feature>
<dbReference type="Proteomes" id="UP000533476">
    <property type="component" value="Unassembled WGS sequence"/>
</dbReference>
<dbReference type="SUPFAM" id="SSF102114">
    <property type="entry name" value="Radical SAM enzymes"/>
    <property type="match status" value="1"/>
</dbReference>
<evidence type="ECO:0000256" key="1">
    <source>
        <dbReference type="ARBA" id="ARBA00022485"/>
    </source>
</evidence>
<evidence type="ECO:0000256" key="4">
    <source>
        <dbReference type="ARBA" id="ARBA00022691"/>
    </source>
</evidence>
<keyword evidence="6 9" id="KW-0408">Iron</keyword>
<comment type="subcellular location">
    <subcellularLocation>
        <location evidence="9">Cytoplasm</location>
    </subcellularLocation>
</comment>
<comment type="function">
    <text evidence="9">Catalyzes the radical-mediated insertion of two sulfur atoms into the C-6 and C-8 positions of the octanoyl moiety bound to the lipoyl domains of lipoate-dependent enzymes, thereby converting the octanoylated domains into lipoylated derivatives.</text>
</comment>
<comment type="similarity">
    <text evidence="9">Belongs to the radical SAM superfamily. Lipoyl synthase family.</text>
</comment>
<keyword evidence="5 9" id="KW-0479">Metal-binding</keyword>
<dbReference type="InterPro" id="IPR013785">
    <property type="entry name" value="Aldolase_TIM"/>
</dbReference>
<organism evidence="11 12">
    <name type="scientific">Sulfobacillus harzensis</name>
    <dbReference type="NCBI Taxonomy" id="2729629"/>
    <lineage>
        <taxon>Bacteria</taxon>
        <taxon>Bacillati</taxon>
        <taxon>Bacillota</taxon>
        <taxon>Clostridia</taxon>
        <taxon>Eubacteriales</taxon>
        <taxon>Clostridiales Family XVII. Incertae Sedis</taxon>
        <taxon>Sulfobacillus</taxon>
    </lineage>
</organism>
<gene>
    <name evidence="9 11" type="primary">lipA</name>
    <name evidence="11" type="ORF">HIJ39_22035</name>
</gene>
<evidence type="ECO:0000256" key="3">
    <source>
        <dbReference type="ARBA" id="ARBA00022679"/>
    </source>
</evidence>
<feature type="binding site" evidence="9">
    <location>
        <position position="42"/>
    </location>
    <ligand>
        <name>[4Fe-4S] cluster</name>
        <dbReference type="ChEBI" id="CHEBI:49883"/>
        <label>1</label>
    </ligand>
</feature>
<dbReference type="NCBIfam" id="NF009544">
    <property type="entry name" value="PRK12928.1"/>
    <property type="match status" value="1"/>
</dbReference>
<dbReference type="EMBL" id="JABBVZ010000192">
    <property type="protein sequence ID" value="NMP24991.1"/>
    <property type="molecule type" value="Genomic_DNA"/>
</dbReference>
<keyword evidence="4 9" id="KW-0949">S-adenosyl-L-methionine</keyword>
<keyword evidence="3 9" id="KW-0808">Transferase</keyword>
<dbReference type="PANTHER" id="PTHR10949">
    <property type="entry name" value="LIPOYL SYNTHASE"/>
    <property type="match status" value="1"/>
</dbReference>
<evidence type="ECO:0000256" key="2">
    <source>
        <dbReference type="ARBA" id="ARBA00022490"/>
    </source>
</evidence>
<dbReference type="Pfam" id="PF16881">
    <property type="entry name" value="LIAS_N"/>
    <property type="match status" value="1"/>
</dbReference>
<evidence type="ECO:0000256" key="6">
    <source>
        <dbReference type="ARBA" id="ARBA00023004"/>
    </source>
</evidence>
<evidence type="ECO:0000256" key="9">
    <source>
        <dbReference type="HAMAP-Rule" id="MF_00206"/>
    </source>
</evidence>
<dbReference type="PROSITE" id="PS51918">
    <property type="entry name" value="RADICAL_SAM"/>
    <property type="match status" value="1"/>
</dbReference>
<sequence>MNTVHEKPPWLMVKATPGPNYQRLKGIMRAKTLHTVCEEAHCPNIFECWDRDKTATFMILGDTCTRNCRFCAVKSGRPGKHVDWDEPDRVADAVRDMQLAHVVITSVDRDDLQDGGASIFAATVMAIRRQAPGCQVELLIPDFAGDEKALQIVVDQQPELLDHNVETVRRMTPKVRSRATYDRSLTVLRNAKMMLPGQRTKSSIMLGVGETWDEILETLDDLRASGVDIVTIGQYLRPTPQQMQVVRFYTPDEFAALQQEGMSRGFLHVESGPLVRTSYHAARQALRAAIKP</sequence>
<comment type="catalytic activity">
    <reaction evidence="8 9">
        <text>[[Fe-S] cluster scaffold protein carrying a second [4Fe-4S](2+) cluster] + N(6)-octanoyl-L-lysyl-[protein] + 2 oxidized [2Fe-2S]-[ferredoxin] + 2 S-adenosyl-L-methionine + 4 H(+) = [[Fe-S] cluster scaffold protein] + N(6)-[(R)-dihydrolipoyl]-L-lysyl-[protein] + 4 Fe(3+) + 2 hydrogen sulfide + 2 5'-deoxyadenosine + 2 L-methionine + 2 reduced [2Fe-2S]-[ferredoxin]</text>
        <dbReference type="Rhea" id="RHEA:16585"/>
        <dbReference type="Rhea" id="RHEA-COMP:9928"/>
        <dbReference type="Rhea" id="RHEA-COMP:10000"/>
        <dbReference type="Rhea" id="RHEA-COMP:10001"/>
        <dbReference type="Rhea" id="RHEA-COMP:10475"/>
        <dbReference type="Rhea" id="RHEA-COMP:14568"/>
        <dbReference type="Rhea" id="RHEA-COMP:14569"/>
        <dbReference type="ChEBI" id="CHEBI:15378"/>
        <dbReference type="ChEBI" id="CHEBI:17319"/>
        <dbReference type="ChEBI" id="CHEBI:29034"/>
        <dbReference type="ChEBI" id="CHEBI:29919"/>
        <dbReference type="ChEBI" id="CHEBI:33722"/>
        <dbReference type="ChEBI" id="CHEBI:33737"/>
        <dbReference type="ChEBI" id="CHEBI:33738"/>
        <dbReference type="ChEBI" id="CHEBI:57844"/>
        <dbReference type="ChEBI" id="CHEBI:59789"/>
        <dbReference type="ChEBI" id="CHEBI:78809"/>
        <dbReference type="ChEBI" id="CHEBI:83100"/>
        <dbReference type="EC" id="2.8.1.8"/>
    </reaction>
</comment>
<dbReference type="HAMAP" id="MF_00206">
    <property type="entry name" value="Lipoyl_synth"/>
    <property type="match status" value="1"/>
</dbReference>
<protein>
    <recommendedName>
        <fullName evidence="9">Lipoyl synthase</fullName>
        <ecNumber evidence="9">2.8.1.8</ecNumber>
    </recommendedName>
    <alternativeName>
        <fullName evidence="9">Lip-syn</fullName>
        <shortName evidence="9">LS</shortName>
    </alternativeName>
    <alternativeName>
        <fullName evidence="9">Lipoate synthase</fullName>
    </alternativeName>
    <alternativeName>
        <fullName evidence="9">Lipoic acid synthase</fullName>
    </alternativeName>
    <alternativeName>
        <fullName evidence="9">Sulfur insertion protein LipA</fullName>
    </alternativeName>
</protein>
<dbReference type="InterPro" id="IPR003698">
    <property type="entry name" value="Lipoyl_synth"/>
</dbReference>
<dbReference type="PIRSF" id="PIRSF005963">
    <property type="entry name" value="Lipoyl_synth"/>
    <property type="match status" value="1"/>
</dbReference>
<dbReference type="SFLD" id="SFLDS00029">
    <property type="entry name" value="Radical_SAM"/>
    <property type="match status" value="1"/>
</dbReference>
<comment type="caution">
    <text evidence="11">The sequence shown here is derived from an EMBL/GenBank/DDBJ whole genome shotgun (WGS) entry which is preliminary data.</text>
</comment>
<dbReference type="Gene3D" id="3.20.20.70">
    <property type="entry name" value="Aldolase class I"/>
    <property type="match status" value="1"/>
</dbReference>
<dbReference type="InterPro" id="IPR007197">
    <property type="entry name" value="rSAM"/>
</dbReference>
<dbReference type="NCBIfam" id="TIGR00510">
    <property type="entry name" value="lipA"/>
    <property type="match status" value="1"/>
</dbReference>
<dbReference type="CDD" id="cd01335">
    <property type="entry name" value="Radical_SAM"/>
    <property type="match status" value="1"/>
</dbReference>
<name>A0A7Y0Q5E1_9FIRM</name>
<keyword evidence="7 9" id="KW-0411">Iron-sulfur</keyword>
<dbReference type="SFLD" id="SFLDG01058">
    <property type="entry name" value="lipoyl_synthase_like"/>
    <property type="match status" value="1"/>
</dbReference>
<dbReference type="SFLD" id="SFLDF00271">
    <property type="entry name" value="lipoyl_synthase"/>
    <property type="match status" value="1"/>
</dbReference>
<feature type="binding site" evidence="9">
    <location>
        <position position="68"/>
    </location>
    <ligand>
        <name>[4Fe-4S] cluster</name>
        <dbReference type="ChEBI" id="CHEBI:49883"/>
        <label>2</label>
        <note>4Fe-4S-S-AdoMet</note>
    </ligand>
</feature>